<accession>A0A940PEG3</accession>
<feature type="transmembrane region" description="Helical" evidence="1">
    <location>
        <begin position="76"/>
        <end position="98"/>
    </location>
</feature>
<dbReference type="AlphaFoldDB" id="A0A940PEG3"/>
<keyword evidence="1" id="KW-0472">Membrane</keyword>
<evidence type="ECO:0000313" key="2">
    <source>
        <dbReference type="EMBL" id="MBP1044536.1"/>
    </source>
</evidence>
<keyword evidence="3" id="KW-1185">Reference proteome</keyword>
<feature type="transmembrane region" description="Helical" evidence="1">
    <location>
        <begin position="20"/>
        <end position="38"/>
    </location>
</feature>
<protein>
    <submittedName>
        <fullName evidence="2">Uncharacterized protein</fullName>
    </submittedName>
</protein>
<evidence type="ECO:0000256" key="1">
    <source>
        <dbReference type="SAM" id="Phobius"/>
    </source>
</evidence>
<feature type="transmembrane region" description="Helical" evidence="1">
    <location>
        <begin position="110"/>
        <end position="127"/>
    </location>
</feature>
<feature type="transmembrane region" description="Helical" evidence="1">
    <location>
        <begin position="44"/>
        <end position="64"/>
    </location>
</feature>
<name>A0A940PEG3_9ENTE</name>
<dbReference type="Proteomes" id="UP000674938">
    <property type="component" value="Unassembled WGS sequence"/>
</dbReference>
<proteinExistence type="predicted"/>
<comment type="caution">
    <text evidence="2">The sequence shown here is derived from an EMBL/GenBank/DDBJ whole genome shotgun (WGS) entry which is preliminary data.</text>
</comment>
<reference evidence="2" key="1">
    <citation type="submission" date="2020-12" db="EMBL/GenBank/DDBJ databases">
        <title>Vagococcus allomyrinae sp. nov. and Enterococcus lavae sp. nov., isolated from the larvae of Allomyrina dichotoma.</title>
        <authorList>
            <person name="Lee S.D."/>
        </authorList>
    </citation>
    <scope>NUCLEOTIDE SEQUENCE</scope>
    <source>
        <strain evidence="2">BWB3-3</strain>
    </source>
</reference>
<dbReference type="RefSeq" id="WP_209533069.1">
    <property type="nucleotide sequence ID" value="NZ_JAEEGA010000031.1"/>
</dbReference>
<gene>
    <name evidence="2" type="ORF">I6N95_26350</name>
</gene>
<dbReference type="EMBL" id="JAEEGA010000031">
    <property type="protein sequence ID" value="MBP1044536.1"/>
    <property type="molecule type" value="Genomic_DNA"/>
</dbReference>
<evidence type="ECO:0000313" key="3">
    <source>
        <dbReference type="Proteomes" id="UP000674938"/>
    </source>
</evidence>
<organism evidence="2 3">
    <name type="scientific">Vagococcus allomyrinae</name>
    <dbReference type="NCBI Taxonomy" id="2794353"/>
    <lineage>
        <taxon>Bacteria</taxon>
        <taxon>Bacillati</taxon>
        <taxon>Bacillota</taxon>
        <taxon>Bacilli</taxon>
        <taxon>Lactobacillales</taxon>
        <taxon>Enterococcaceae</taxon>
        <taxon>Vagococcus</taxon>
    </lineage>
</organism>
<sequence>MRKPVKEGTFLKRMIKITSIVQLLTSIYLVGLALYYPFVLKYPTMWRVYVPILLFQGISSLLLLRSLLKSALRRKAWFVLATTFFLGNLSFGSTPTTLFTINSSLAPQQFPMLISCLLLITATHSYIKKERTVWD</sequence>
<keyword evidence="1" id="KW-1133">Transmembrane helix</keyword>
<keyword evidence="1" id="KW-0812">Transmembrane</keyword>